<evidence type="ECO:0000259" key="10">
    <source>
        <dbReference type="PROSITE" id="PS50113"/>
    </source>
</evidence>
<dbReference type="PROSITE" id="PS50112">
    <property type="entry name" value="PAS"/>
    <property type="match status" value="2"/>
</dbReference>
<dbReference type="EC" id="2.7.13.3" evidence="3"/>
<keyword evidence="6" id="KW-0418">Kinase</keyword>
<evidence type="ECO:0000256" key="1">
    <source>
        <dbReference type="ARBA" id="ARBA00000085"/>
    </source>
</evidence>
<gene>
    <name evidence="11" type="ORF">GCM10023350_16730</name>
</gene>
<evidence type="ECO:0000256" key="5">
    <source>
        <dbReference type="ARBA" id="ARBA00022679"/>
    </source>
</evidence>
<feature type="domain" description="Histidine kinase" evidence="8">
    <location>
        <begin position="260"/>
        <end position="478"/>
    </location>
</feature>
<dbReference type="SUPFAM" id="SSF55785">
    <property type="entry name" value="PYP-like sensor domain (PAS domain)"/>
    <property type="match status" value="2"/>
</dbReference>
<feature type="domain" description="PAS" evidence="9">
    <location>
        <begin position="125"/>
        <end position="170"/>
    </location>
</feature>
<dbReference type="SMART" id="SM00086">
    <property type="entry name" value="PAC"/>
    <property type="match status" value="2"/>
</dbReference>
<evidence type="ECO:0000259" key="9">
    <source>
        <dbReference type="PROSITE" id="PS50112"/>
    </source>
</evidence>
<evidence type="ECO:0000313" key="12">
    <source>
        <dbReference type="Proteomes" id="UP001499882"/>
    </source>
</evidence>
<dbReference type="InterPro" id="IPR003594">
    <property type="entry name" value="HATPase_dom"/>
</dbReference>
<dbReference type="PANTHER" id="PTHR43047:SF72">
    <property type="entry name" value="OSMOSENSING HISTIDINE PROTEIN KINASE SLN1"/>
    <property type="match status" value="1"/>
</dbReference>
<keyword evidence="4" id="KW-0597">Phosphoprotein</keyword>
<name>A0ABP8YQU0_9ACTN</name>
<keyword evidence="7" id="KW-0902">Two-component regulatory system</keyword>
<protein>
    <recommendedName>
        <fullName evidence="3">histidine kinase</fullName>
        <ecNumber evidence="3">2.7.13.3</ecNumber>
    </recommendedName>
</protein>
<dbReference type="EMBL" id="BAABKN010000009">
    <property type="protein sequence ID" value="GAA4733798.1"/>
    <property type="molecule type" value="Genomic_DNA"/>
</dbReference>
<dbReference type="Gene3D" id="3.30.450.20">
    <property type="entry name" value="PAS domain"/>
    <property type="match status" value="2"/>
</dbReference>
<dbReference type="InterPro" id="IPR004358">
    <property type="entry name" value="Sig_transdc_His_kin-like_C"/>
</dbReference>
<evidence type="ECO:0000256" key="3">
    <source>
        <dbReference type="ARBA" id="ARBA00012438"/>
    </source>
</evidence>
<dbReference type="SUPFAM" id="SSF47384">
    <property type="entry name" value="Homodimeric domain of signal transducing histidine kinase"/>
    <property type="match status" value="1"/>
</dbReference>
<dbReference type="InterPro" id="IPR000014">
    <property type="entry name" value="PAS"/>
</dbReference>
<dbReference type="Gene3D" id="1.10.287.130">
    <property type="match status" value="1"/>
</dbReference>
<comment type="caution">
    <text evidence="11">The sequence shown here is derived from an EMBL/GenBank/DDBJ whole genome shotgun (WGS) entry which is preliminary data.</text>
</comment>
<dbReference type="Pfam" id="PF13426">
    <property type="entry name" value="PAS_9"/>
    <property type="match status" value="1"/>
</dbReference>
<keyword evidence="12" id="KW-1185">Reference proteome</keyword>
<dbReference type="CDD" id="cd00075">
    <property type="entry name" value="HATPase"/>
    <property type="match status" value="1"/>
</dbReference>
<dbReference type="SMART" id="SM00091">
    <property type="entry name" value="PAS"/>
    <property type="match status" value="2"/>
</dbReference>
<evidence type="ECO:0000313" key="11">
    <source>
        <dbReference type="EMBL" id="GAA4733798.1"/>
    </source>
</evidence>
<dbReference type="InterPro" id="IPR003661">
    <property type="entry name" value="HisK_dim/P_dom"/>
</dbReference>
<dbReference type="Gene3D" id="3.30.565.10">
    <property type="entry name" value="Histidine kinase-like ATPase, C-terminal domain"/>
    <property type="match status" value="1"/>
</dbReference>
<dbReference type="Pfam" id="PF00989">
    <property type="entry name" value="PAS"/>
    <property type="match status" value="1"/>
</dbReference>
<dbReference type="SMART" id="SM00387">
    <property type="entry name" value="HATPase_c"/>
    <property type="match status" value="1"/>
</dbReference>
<sequence>MELHAGELFRGVFETLPDAVVIVDDAGVVVRANAQCRSVFGYAPGELVGTPVDALVPMRFRQDHPGRRAGYGAAANPRPMGLLRLAAVRHDGSEFPAEISLAPIEVDGQRFISATVRDITARIRDEERFRSLLEAAPDPTVIVDATGIIVLVNDRVEAVFGHTREELVGRRLDALVPKQLREETLAGFAAYVAEPSDVPMGTFQQFVTQHRDGREIPVELSMSPLRTEDGVVVSVALRDVSERLQMQAESQRLRDDVIATVSHELRTPLTSIIGYAELMGDLDELDLSRRARKLLSVIERNASRELQLVNDLLTMAFLDDDRLRMRREPLELERVCRQVVEDQRLRARERALTLTFVGGETGPVAGDFHRVVQVVENVVTNSLKFTHGGGSIDIGIADHGAMGVIEVRDTGIGVSPEEKERLFERLYRSPRAIADQVPGAGLGLPIARAIVEAHGGWIDLQSKLGVGTVVRVALPHVDSAGVPTTG</sequence>
<evidence type="ECO:0000259" key="8">
    <source>
        <dbReference type="PROSITE" id="PS50109"/>
    </source>
</evidence>
<feature type="domain" description="PAC" evidence="10">
    <location>
        <begin position="201"/>
        <end position="252"/>
    </location>
</feature>
<dbReference type="NCBIfam" id="TIGR00229">
    <property type="entry name" value="sensory_box"/>
    <property type="match status" value="2"/>
</dbReference>
<proteinExistence type="predicted"/>
<dbReference type="PROSITE" id="PS50109">
    <property type="entry name" value="HIS_KIN"/>
    <property type="match status" value="1"/>
</dbReference>
<dbReference type="InterPro" id="IPR013767">
    <property type="entry name" value="PAS_fold"/>
</dbReference>
<dbReference type="Proteomes" id="UP001499882">
    <property type="component" value="Unassembled WGS sequence"/>
</dbReference>
<dbReference type="InterPro" id="IPR036890">
    <property type="entry name" value="HATPase_C_sf"/>
</dbReference>
<keyword evidence="5" id="KW-0808">Transferase</keyword>
<dbReference type="InterPro" id="IPR035965">
    <property type="entry name" value="PAS-like_dom_sf"/>
</dbReference>
<organism evidence="11 12">
    <name type="scientific">Nocardioides endophyticus</name>
    <dbReference type="NCBI Taxonomy" id="1353775"/>
    <lineage>
        <taxon>Bacteria</taxon>
        <taxon>Bacillati</taxon>
        <taxon>Actinomycetota</taxon>
        <taxon>Actinomycetes</taxon>
        <taxon>Propionibacteriales</taxon>
        <taxon>Nocardioidaceae</taxon>
        <taxon>Nocardioides</taxon>
    </lineage>
</organism>
<dbReference type="CDD" id="cd00082">
    <property type="entry name" value="HisKA"/>
    <property type="match status" value="1"/>
</dbReference>
<dbReference type="RefSeq" id="WP_345526285.1">
    <property type="nucleotide sequence ID" value="NZ_BAABKN010000009.1"/>
</dbReference>
<evidence type="ECO:0000256" key="7">
    <source>
        <dbReference type="ARBA" id="ARBA00023012"/>
    </source>
</evidence>
<dbReference type="InterPro" id="IPR000700">
    <property type="entry name" value="PAS-assoc_C"/>
</dbReference>
<dbReference type="Pfam" id="PF02518">
    <property type="entry name" value="HATPase_c"/>
    <property type="match status" value="1"/>
</dbReference>
<dbReference type="InterPro" id="IPR036097">
    <property type="entry name" value="HisK_dim/P_sf"/>
</dbReference>
<dbReference type="PRINTS" id="PR00344">
    <property type="entry name" value="BCTRLSENSOR"/>
</dbReference>
<dbReference type="SUPFAM" id="SSF55874">
    <property type="entry name" value="ATPase domain of HSP90 chaperone/DNA topoisomerase II/histidine kinase"/>
    <property type="match status" value="1"/>
</dbReference>
<dbReference type="PANTHER" id="PTHR43047">
    <property type="entry name" value="TWO-COMPONENT HISTIDINE PROTEIN KINASE"/>
    <property type="match status" value="1"/>
</dbReference>
<dbReference type="InterPro" id="IPR001610">
    <property type="entry name" value="PAC"/>
</dbReference>
<dbReference type="Pfam" id="PF00512">
    <property type="entry name" value="HisKA"/>
    <property type="match status" value="1"/>
</dbReference>
<dbReference type="SMART" id="SM00388">
    <property type="entry name" value="HisKA"/>
    <property type="match status" value="1"/>
</dbReference>
<dbReference type="InterPro" id="IPR005467">
    <property type="entry name" value="His_kinase_dom"/>
</dbReference>
<comment type="subcellular location">
    <subcellularLocation>
        <location evidence="2">Cell membrane</location>
    </subcellularLocation>
</comment>
<accession>A0ABP8YQU0</accession>
<feature type="domain" description="PAS" evidence="9">
    <location>
        <begin position="5"/>
        <end position="49"/>
    </location>
</feature>
<reference evidence="12" key="1">
    <citation type="journal article" date="2019" name="Int. J. Syst. Evol. Microbiol.">
        <title>The Global Catalogue of Microorganisms (GCM) 10K type strain sequencing project: providing services to taxonomists for standard genome sequencing and annotation.</title>
        <authorList>
            <consortium name="The Broad Institute Genomics Platform"/>
            <consortium name="The Broad Institute Genome Sequencing Center for Infectious Disease"/>
            <person name="Wu L."/>
            <person name="Ma J."/>
        </authorList>
    </citation>
    <scope>NUCLEOTIDE SEQUENCE [LARGE SCALE GENOMIC DNA]</scope>
    <source>
        <strain evidence="12">JCM 18532</strain>
    </source>
</reference>
<dbReference type="PROSITE" id="PS50113">
    <property type="entry name" value="PAC"/>
    <property type="match status" value="1"/>
</dbReference>
<evidence type="ECO:0000256" key="2">
    <source>
        <dbReference type="ARBA" id="ARBA00004236"/>
    </source>
</evidence>
<dbReference type="CDD" id="cd00130">
    <property type="entry name" value="PAS"/>
    <property type="match status" value="2"/>
</dbReference>
<evidence type="ECO:0000256" key="4">
    <source>
        <dbReference type="ARBA" id="ARBA00022553"/>
    </source>
</evidence>
<comment type="catalytic activity">
    <reaction evidence="1">
        <text>ATP + protein L-histidine = ADP + protein N-phospho-L-histidine.</text>
        <dbReference type="EC" id="2.7.13.3"/>
    </reaction>
</comment>
<evidence type="ECO:0000256" key="6">
    <source>
        <dbReference type="ARBA" id="ARBA00022777"/>
    </source>
</evidence>